<protein>
    <submittedName>
        <fullName evidence="7">Monooxygenase</fullName>
    </submittedName>
</protein>
<keyword evidence="3" id="KW-0274">FAD</keyword>
<dbReference type="PANTHER" id="PTHR23023">
    <property type="entry name" value="DIMETHYLANILINE MONOOXYGENASE"/>
    <property type="match status" value="1"/>
</dbReference>
<feature type="region of interest" description="Disordered" evidence="6">
    <location>
        <begin position="528"/>
        <end position="558"/>
    </location>
</feature>
<dbReference type="Proteomes" id="UP000567885">
    <property type="component" value="Unassembled WGS sequence"/>
</dbReference>
<gene>
    <name evidence="7" type="ORF">FHETE_1448</name>
</gene>
<dbReference type="Gene3D" id="3.50.50.60">
    <property type="entry name" value="FAD/NAD(P)-binding domain"/>
    <property type="match status" value="1"/>
</dbReference>
<evidence type="ECO:0000313" key="8">
    <source>
        <dbReference type="Proteomes" id="UP000567885"/>
    </source>
</evidence>
<keyword evidence="7" id="KW-0503">Monooxygenase</keyword>
<evidence type="ECO:0000256" key="6">
    <source>
        <dbReference type="SAM" id="MobiDB-lite"/>
    </source>
</evidence>
<keyword evidence="5" id="KW-0560">Oxidoreductase</keyword>
<evidence type="ECO:0000256" key="1">
    <source>
        <dbReference type="ARBA" id="ARBA00009183"/>
    </source>
</evidence>
<dbReference type="AlphaFoldDB" id="A0A8H5X1E3"/>
<dbReference type="Pfam" id="PF00743">
    <property type="entry name" value="FMO-like"/>
    <property type="match status" value="1"/>
</dbReference>
<dbReference type="GO" id="GO:0004499">
    <property type="term" value="F:N,N-dimethylaniline monooxygenase activity"/>
    <property type="evidence" value="ECO:0007669"/>
    <property type="project" value="InterPro"/>
</dbReference>
<dbReference type="InterPro" id="IPR020946">
    <property type="entry name" value="Flavin_mOase-like"/>
</dbReference>
<comment type="similarity">
    <text evidence="1">Belongs to the FMO family.</text>
</comment>
<dbReference type="SUPFAM" id="SSF51905">
    <property type="entry name" value="FAD/NAD(P)-binding domain"/>
    <property type="match status" value="1"/>
</dbReference>
<sequence length="558" mass="62780">MASFQNQQLGSDVCVVGAGPLGLLALKNLREQGLDATAFERQEFIGGTWHASQNPEQTTALPQTKLNTAKQCCAITDFPFPDEYSMHPPQKDMERYFESYAKHFSLFPHIELSTSVDQIERDEQRHKWKVTTRNTKTGVTEVRTFSRVVVATGILNTKHLPRVKGLDKFAGDAIHSREFKDASKYKGKNVVVVGVGATGVDTTSFLVRAGANKVFASHRGTIFVLPRLIKGKALDHDMSRRVGTCLRVLANLMPNVFSTIMTKMLTSTRDKEWPHMKELLKARPVDGFPHRIPAFSDDLADNIKSGSVKSVFGIKEVTGPKTLTLTDGTVLEDIDAVVFCSGYDYDFSAIKGPGDPTHAALAPDHYKKIQAAKYYDDDNKFARLYQGFISEQFPDSLAFLGYMLILKPPFVLNDLVTMSLASLWSGSYPMPSEKEMREDINAHYERIVNTLERGPVAHIGMRVNGKNTYEFLNQAAGTGVTDRLGCFTWDAWKLWWNDRKFYNLLMDGVDVPAVYRLFNTGRGRKPWDGARQQIDKTNKEVKTLGEKWEEENKNKKNN</sequence>
<reference evidence="7 8" key="1">
    <citation type="submission" date="2020-05" db="EMBL/GenBank/DDBJ databases">
        <title>Identification and distribution of gene clusters putatively required for synthesis of sphingolipid metabolism inhibitors in phylogenetically diverse species of the filamentous fungus Fusarium.</title>
        <authorList>
            <person name="Kim H.-S."/>
            <person name="Busman M."/>
            <person name="Brown D.W."/>
            <person name="Divon H."/>
            <person name="Uhlig S."/>
            <person name="Proctor R.H."/>
        </authorList>
    </citation>
    <scope>NUCLEOTIDE SEQUENCE [LARGE SCALE GENOMIC DNA]</scope>
    <source>
        <strain evidence="7 8">NRRL 20693</strain>
    </source>
</reference>
<accession>A0A8H5X1E3</accession>
<proteinExistence type="inferred from homology"/>
<dbReference type="InterPro" id="IPR000960">
    <property type="entry name" value="Flavin_mOase"/>
</dbReference>
<dbReference type="EMBL" id="JAAGWQ010000022">
    <property type="protein sequence ID" value="KAF5677928.1"/>
    <property type="molecule type" value="Genomic_DNA"/>
</dbReference>
<dbReference type="InterPro" id="IPR050346">
    <property type="entry name" value="FMO-like"/>
</dbReference>
<dbReference type="GO" id="GO:0050661">
    <property type="term" value="F:NADP binding"/>
    <property type="evidence" value="ECO:0007669"/>
    <property type="project" value="InterPro"/>
</dbReference>
<dbReference type="PIRSF" id="PIRSF000332">
    <property type="entry name" value="FMO"/>
    <property type="match status" value="1"/>
</dbReference>
<evidence type="ECO:0000256" key="2">
    <source>
        <dbReference type="ARBA" id="ARBA00022630"/>
    </source>
</evidence>
<dbReference type="InterPro" id="IPR036188">
    <property type="entry name" value="FAD/NAD-bd_sf"/>
</dbReference>
<keyword evidence="2" id="KW-0285">Flavoprotein</keyword>
<dbReference type="PRINTS" id="PR00370">
    <property type="entry name" value="FMOXYGENASE"/>
</dbReference>
<evidence type="ECO:0000256" key="5">
    <source>
        <dbReference type="ARBA" id="ARBA00023002"/>
    </source>
</evidence>
<keyword evidence="4" id="KW-0521">NADP</keyword>
<keyword evidence="8" id="KW-1185">Reference proteome</keyword>
<evidence type="ECO:0000256" key="3">
    <source>
        <dbReference type="ARBA" id="ARBA00022827"/>
    </source>
</evidence>
<evidence type="ECO:0000313" key="7">
    <source>
        <dbReference type="EMBL" id="KAF5677928.1"/>
    </source>
</evidence>
<dbReference type="OrthoDB" id="66881at2759"/>
<name>A0A8H5X1E3_FUSHE</name>
<comment type="caution">
    <text evidence="7">The sequence shown here is derived from an EMBL/GenBank/DDBJ whole genome shotgun (WGS) entry which is preliminary data.</text>
</comment>
<organism evidence="7 8">
    <name type="scientific">Fusarium heterosporum</name>
    <dbReference type="NCBI Taxonomy" id="42747"/>
    <lineage>
        <taxon>Eukaryota</taxon>
        <taxon>Fungi</taxon>
        <taxon>Dikarya</taxon>
        <taxon>Ascomycota</taxon>
        <taxon>Pezizomycotina</taxon>
        <taxon>Sordariomycetes</taxon>
        <taxon>Hypocreomycetidae</taxon>
        <taxon>Hypocreales</taxon>
        <taxon>Nectriaceae</taxon>
        <taxon>Fusarium</taxon>
        <taxon>Fusarium heterosporum species complex</taxon>
    </lineage>
</organism>
<evidence type="ECO:0000256" key="4">
    <source>
        <dbReference type="ARBA" id="ARBA00022857"/>
    </source>
</evidence>
<dbReference type="GO" id="GO:0050660">
    <property type="term" value="F:flavin adenine dinucleotide binding"/>
    <property type="evidence" value="ECO:0007669"/>
    <property type="project" value="InterPro"/>
</dbReference>